<dbReference type="PANTHER" id="PTHR43968:SF6">
    <property type="entry name" value="GLUTATHIONE S-TRANSFERASE OMEGA"/>
    <property type="match status" value="1"/>
</dbReference>
<dbReference type="PANTHER" id="PTHR43968">
    <property type="match status" value="1"/>
</dbReference>
<evidence type="ECO:0000313" key="5">
    <source>
        <dbReference type="Proteomes" id="UP000245790"/>
    </source>
</evidence>
<evidence type="ECO:0000313" key="4">
    <source>
        <dbReference type="EMBL" id="PWK47951.1"/>
    </source>
</evidence>
<dbReference type="InterPro" id="IPR004046">
    <property type="entry name" value="GST_C"/>
</dbReference>
<evidence type="ECO:0000259" key="2">
    <source>
        <dbReference type="PROSITE" id="PS50404"/>
    </source>
</evidence>
<feature type="domain" description="GST C-terminal" evidence="3">
    <location>
        <begin position="91"/>
        <end position="209"/>
    </location>
</feature>
<comment type="caution">
    <text evidence="4">The sequence shown here is derived from an EMBL/GenBank/DDBJ whole genome shotgun (WGS) entry which is preliminary data.</text>
</comment>
<dbReference type="AlphaFoldDB" id="A0A316FG89"/>
<keyword evidence="5" id="KW-1185">Reference proteome</keyword>
<dbReference type="InterPro" id="IPR040079">
    <property type="entry name" value="Glutathione_S-Trfase"/>
</dbReference>
<dbReference type="InterPro" id="IPR036249">
    <property type="entry name" value="Thioredoxin-like_sf"/>
</dbReference>
<dbReference type="Proteomes" id="UP000245790">
    <property type="component" value="Unassembled WGS sequence"/>
</dbReference>
<dbReference type="PROSITE" id="PS50404">
    <property type="entry name" value="GST_NTER"/>
    <property type="match status" value="1"/>
</dbReference>
<dbReference type="SFLD" id="SFLDG00358">
    <property type="entry name" value="Main_(cytGST)"/>
    <property type="match status" value="1"/>
</dbReference>
<gene>
    <name evidence="4" type="ORF">C8D97_110167</name>
</gene>
<dbReference type="EMBL" id="QGGU01000010">
    <property type="protein sequence ID" value="PWK47951.1"/>
    <property type="molecule type" value="Genomic_DNA"/>
</dbReference>
<dbReference type="Pfam" id="PF02798">
    <property type="entry name" value="GST_N"/>
    <property type="match status" value="1"/>
</dbReference>
<dbReference type="NCBIfam" id="NF007016">
    <property type="entry name" value="PRK09481.1"/>
    <property type="match status" value="1"/>
</dbReference>
<dbReference type="OrthoDB" id="9781431at2"/>
<dbReference type="CDD" id="cd03186">
    <property type="entry name" value="GST_C_SspA"/>
    <property type="match status" value="1"/>
</dbReference>
<reference evidence="4 5" key="1">
    <citation type="submission" date="2018-05" db="EMBL/GenBank/DDBJ databases">
        <title>Genomic Encyclopedia of Type Strains, Phase IV (KMG-IV): sequencing the most valuable type-strain genomes for metagenomic binning, comparative biology and taxonomic classification.</title>
        <authorList>
            <person name="Goeker M."/>
        </authorList>
    </citation>
    <scope>NUCLEOTIDE SEQUENCE [LARGE SCALE GENOMIC DNA]</scope>
    <source>
        <strain evidence="4 5">DSM 25350</strain>
    </source>
</reference>
<comment type="similarity">
    <text evidence="1">Belongs to the GST superfamily. HSP26 family.</text>
</comment>
<organism evidence="4 5">
    <name type="scientific">Pleionea mediterranea</name>
    <dbReference type="NCBI Taxonomy" id="523701"/>
    <lineage>
        <taxon>Bacteria</taxon>
        <taxon>Pseudomonadati</taxon>
        <taxon>Pseudomonadota</taxon>
        <taxon>Gammaproteobacteria</taxon>
        <taxon>Oceanospirillales</taxon>
        <taxon>Pleioneaceae</taxon>
        <taxon>Pleionea</taxon>
    </lineage>
</organism>
<sequence length="209" mass="24372">MAVVAKRSLMTMYSGADDIYSHQVRIVLAEKGVNFETIEVTDEHKPEDLMDLNPYNTVPTLVDRELVLFEARIIMEYLDERFPHPPLMPVYPVARARSRLMMHRVEKDWYSLVNVIQRGKDKELDRARKELKESLITLAPVFQETPYFLSEEFSLVDCCLAPLLWRLQSMDIQLSGRGAKEVQGYMERLFERDSFQASLTTTEREIHEG</sequence>
<dbReference type="InterPro" id="IPR050983">
    <property type="entry name" value="GST_Omega/HSP26"/>
</dbReference>
<dbReference type="Gene3D" id="1.20.1050.10">
    <property type="match status" value="1"/>
</dbReference>
<dbReference type="SUPFAM" id="SSF47616">
    <property type="entry name" value="GST C-terminal domain-like"/>
    <property type="match status" value="1"/>
</dbReference>
<protein>
    <submittedName>
        <fullName evidence="4">RNA polymerase-associated protein</fullName>
    </submittedName>
</protein>
<dbReference type="InterPro" id="IPR036282">
    <property type="entry name" value="Glutathione-S-Trfase_C_sf"/>
</dbReference>
<name>A0A316FG89_9GAMM</name>
<dbReference type="SFLD" id="SFLDS00019">
    <property type="entry name" value="Glutathione_Transferase_(cytos"/>
    <property type="match status" value="1"/>
</dbReference>
<dbReference type="InterPro" id="IPR004045">
    <property type="entry name" value="Glutathione_S-Trfase_N"/>
</dbReference>
<dbReference type="InterPro" id="IPR010987">
    <property type="entry name" value="Glutathione-S-Trfase_C-like"/>
</dbReference>
<dbReference type="Gene3D" id="3.40.30.10">
    <property type="entry name" value="Glutaredoxin"/>
    <property type="match status" value="1"/>
</dbReference>
<feature type="domain" description="GST N-terminal" evidence="2">
    <location>
        <begin position="8"/>
        <end position="86"/>
    </location>
</feature>
<dbReference type="PROSITE" id="PS50405">
    <property type="entry name" value="GST_CTER"/>
    <property type="match status" value="1"/>
</dbReference>
<dbReference type="CDD" id="cd03059">
    <property type="entry name" value="GST_N_SspA"/>
    <property type="match status" value="1"/>
</dbReference>
<dbReference type="SUPFAM" id="SSF52833">
    <property type="entry name" value="Thioredoxin-like"/>
    <property type="match status" value="1"/>
</dbReference>
<dbReference type="InterPro" id="IPR034341">
    <property type="entry name" value="SspA_N"/>
</dbReference>
<evidence type="ECO:0000256" key="1">
    <source>
        <dbReference type="ARBA" id="ARBA00009929"/>
    </source>
</evidence>
<accession>A0A316FG89</accession>
<dbReference type="InterPro" id="IPR034342">
    <property type="entry name" value="SspA_C"/>
</dbReference>
<dbReference type="RefSeq" id="WP_109764482.1">
    <property type="nucleotide sequence ID" value="NZ_QGGU01000010.1"/>
</dbReference>
<dbReference type="GO" id="GO:0005737">
    <property type="term" value="C:cytoplasm"/>
    <property type="evidence" value="ECO:0007669"/>
    <property type="project" value="TreeGrafter"/>
</dbReference>
<evidence type="ECO:0000259" key="3">
    <source>
        <dbReference type="PROSITE" id="PS50405"/>
    </source>
</evidence>
<proteinExistence type="inferred from homology"/>
<dbReference type="Pfam" id="PF00043">
    <property type="entry name" value="GST_C"/>
    <property type="match status" value="1"/>
</dbReference>
<dbReference type="PROSITE" id="PS51354">
    <property type="entry name" value="GLUTAREDOXIN_2"/>
    <property type="match status" value="1"/>
</dbReference>